<dbReference type="AlphaFoldDB" id="F6Z6D3"/>
<sequence>MQHCKARRTRTVIFILAVLVFLWHFGHFLVKFGHSSTEKKFESKFELPMKFAQNLNTPQHIGGRIVKNPTSLLLQRKRKEAVIFFVKSSPENSARRQMIRNTWGSIKQVAGKQIFLVFLIGKPLDKVHNDDLRKEKLCFDDILQTADSDTHPNLVIKTLSAIRWIVQNLYHPRSFYIFTNDNCVVHIGSTVKFLKTLTGASKDLMYCGFKYEKNSGVIRGGKWGVHWSQYPATTYPDFCRGVMV</sequence>
<dbReference type="EC" id="2.4.1.-" evidence="10"/>
<dbReference type="GO" id="GO:0000139">
    <property type="term" value="C:Golgi membrane"/>
    <property type="evidence" value="ECO:0000318"/>
    <property type="project" value="GO_Central"/>
</dbReference>
<dbReference type="HOGENOM" id="CLU_1113470_0_0_1"/>
<evidence type="ECO:0000256" key="6">
    <source>
        <dbReference type="ARBA" id="ARBA00022968"/>
    </source>
</evidence>
<comment type="subcellular location">
    <subcellularLocation>
        <location evidence="1 10">Golgi apparatus membrane</location>
        <topology evidence="1 10">Single-pass type II membrane protein</topology>
    </subcellularLocation>
</comment>
<organism evidence="11 12">
    <name type="scientific">Ciona intestinalis</name>
    <name type="common">Transparent sea squirt</name>
    <name type="synonym">Ascidia intestinalis</name>
    <dbReference type="NCBI Taxonomy" id="7719"/>
    <lineage>
        <taxon>Eukaryota</taxon>
        <taxon>Metazoa</taxon>
        <taxon>Chordata</taxon>
        <taxon>Tunicata</taxon>
        <taxon>Ascidiacea</taxon>
        <taxon>Phlebobranchia</taxon>
        <taxon>Cionidae</taxon>
        <taxon>Ciona</taxon>
    </lineage>
</organism>
<dbReference type="Gene3D" id="3.90.550.50">
    <property type="match status" value="1"/>
</dbReference>
<evidence type="ECO:0000313" key="12">
    <source>
        <dbReference type="Proteomes" id="UP000008144"/>
    </source>
</evidence>
<dbReference type="OMA" id="IFTNDNC"/>
<comment type="similarity">
    <text evidence="2 10">Belongs to the glycosyltransferase 31 family.</text>
</comment>
<keyword evidence="5 10" id="KW-0812">Transmembrane</keyword>
<keyword evidence="7 10" id="KW-1133">Transmembrane helix</keyword>
<proteinExistence type="inferred from homology"/>
<evidence type="ECO:0000256" key="9">
    <source>
        <dbReference type="ARBA" id="ARBA00023136"/>
    </source>
</evidence>
<keyword evidence="4" id="KW-0808">Transferase</keyword>
<reference evidence="11" key="3">
    <citation type="submission" date="2025-09" db="UniProtKB">
        <authorList>
            <consortium name="Ensembl"/>
        </authorList>
    </citation>
    <scope>IDENTIFICATION</scope>
</reference>
<dbReference type="Pfam" id="PF01762">
    <property type="entry name" value="Galactosyl_T"/>
    <property type="match status" value="1"/>
</dbReference>
<evidence type="ECO:0000256" key="5">
    <source>
        <dbReference type="ARBA" id="ARBA00022692"/>
    </source>
</evidence>
<keyword evidence="8 10" id="KW-0333">Golgi apparatus</keyword>
<dbReference type="GO" id="GO:0016757">
    <property type="term" value="F:glycosyltransferase activity"/>
    <property type="evidence" value="ECO:0000318"/>
    <property type="project" value="GO_Central"/>
</dbReference>
<evidence type="ECO:0000256" key="4">
    <source>
        <dbReference type="ARBA" id="ARBA00022679"/>
    </source>
</evidence>
<dbReference type="GO" id="GO:0016758">
    <property type="term" value="F:hexosyltransferase activity"/>
    <property type="evidence" value="ECO:0007669"/>
    <property type="project" value="InterPro"/>
</dbReference>
<keyword evidence="12" id="KW-1185">Reference proteome</keyword>
<dbReference type="Proteomes" id="UP000008144">
    <property type="component" value="Unassembled WGS sequence"/>
</dbReference>
<dbReference type="GO" id="GO:0006493">
    <property type="term" value="P:protein O-linked glycosylation"/>
    <property type="evidence" value="ECO:0000318"/>
    <property type="project" value="GO_Central"/>
</dbReference>
<dbReference type="GeneTree" id="ENSGT00940000163442"/>
<dbReference type="PANTHER" id="PTHR11214">
    <property type="entry name" value="BETA-1,3-N-ACETYLGLUCOSAMINYLTRANSFERASE"/>
    <property type="match status" value="1"/>
</dbReference>
<dbReference type="Ensembl" id="ENSCINT00000028760.2">
    <property type="protein sequence ID" value="ENSCINP00000028514.2"/>
    <property type="gene ID" value="ENSCING00000016460.2"/>
</dbReference>
<evidence type="ECO:0000256" key="3">
    <source>
        <dbReference type="ARBA" id="ARBA00022676"/>
    </source>
</evidence>
<keyword evidence="3 10" id="KW-0328">Glycosyltransferase</keyword>
<evidence type="ECO:0000313" key="11">
    <source>
        <dbReference type="Ensembl" id="ENSCINP00000028514.2"/>
    </source>
</evidence>
<evidence type="ECO:0000256" key="2">
    <source>
        <dbReference type="ARBA" id="ARBA00008661"/>
    </source>
</evidence>
<evidence type="ECO:0000256" key="10">
    <source>
        <dbReference type="RuleBase" id="RU363063"/>
    </source>
</evidence>
<protein>
    <recommendedName>
        <fullName evidence="10">Hexosyltransferase</fullName>
        <ecNumber evidence="10">2.4.1.-</ecNumber>
    </recommendedName>
</protein>
<evidence type="ECO:0000256" key="1">
    <source>
        <dbReference type="ARBA" id="ARBA00004323"/>
    </source>
</evidence>
<keyword evidence="9 10" id="KW-0472">Membrane</keyword>
<dbReference type="PANTHER" id="PTHR11214:SF283">
    <property type="entry name" value="N-ACETYLLACTOSAMINIDE BETA-1,3-N-ACETYLGLUCOSAMINYLTRANSFERASE 4-LIKE"/>
    <property type="match status" value="1"/>
</dbReference>
<accession>F6Z6D3</accession>
<dbReference type="InParanoid" id="F6Z6D3"/>
<evidence type="ECO:0000256" key="7">
    <source>
        <dbReference type="ARBA" id="ARBA00022989"/>
    </source>
</evidence>
<evidence type="ECO:0000256" key="8">
    <source>
        <dbReference type="ARBA" id="ARBA00023034"/>
    </source>
</evidence>
<feature type="transmembrane region" description="Helical" evidence="10">
    <location>
        <begin position="12"/>
        <end position="30"/>
    </location>
</feature>
<name>F6Z6D3_CIOIN</name>
<dbReference type="InterPro" id="IPR002659">
    <property type="entry name" value="Glyco_trans_31"/>
</dbReference>
<reference evidence="12" key="1">
    <citation type="journal article" date="2002" name="Science">
        <title>The draft genome of Ciona intestinalis: insights into chordate and vertebrate origins.</title>
        <authorList>
            <person name="Dehal P."/>
            <person name="Satou Y."/>
            <person name="Campbell R.K."/>
            <person name="Chapman J."/>
            <person name="Degnan B."/>
            <person name="De Tomaso A."/>
            <person name="Davidson B."/>
            <person name="Di Gregorio A."/>
            <person name="Gelpke M."/>
            <person name="Goodstein D.M."/>
            <person name="Harafuji N."/>
            <person name="Hastings K.E."/>
            <person name="Ho I."/>
            <person name="Hotta K."/>
            <person name="Huang W."/>
            <person name="Kawashima T."/>
            <person name="Lemaire P."/>
            <person name="Martinez D."/>
            <person name="Meinertzhagen I.A."/>
            <person name="Necula S."/>
            <person name="Nonaka M."/>
            <person name="Putnam N."/>
            <person name="Rash S."/>
            <person name="Saiga H."/>
            <person name="Satake M."/>
            <person name="Terry A."/>
            <person name="Yamada L."/>
            <person name="Wang H.G."/>
            <person name="Awazu S."/>
            <person name="Azumi K."/>
            <person name="Boore J."/>
            <person name="Branno M."/>
            <person name="Chin-Bow S."/>
            <person name="DeSantis R."/>
            <person name="Doyle S."/>
            <person name="Francino P."/>
            <person name="Keys D.N."/>
            <person name="Haga S."/>
            <person name="Hayashi H."/>
            <person name="Hino K."/>
            <person name="Imai K.S."/>
            <person name="Inaba K."/>
            <person name="Kano S."/>
            <person name="Kobayashi K."/>
            <person name="Kobayashi M."/>
            <person name="Lee B.I."/>
            <person name="Makabe K.W."/>
            <person name="Manohar C."/>
            <person name="Matassi G."/>
            <person name="Medina M."/>
            <person name="Mochizuki Y."/>
            <person name="Mount S."/>
            <person name="Morishita T."/>
            <person name="Miura S."/>
            <person name="Nakayama A."/>
            <person name="Nishizaka S."/>
            <person name="Nomoto H."/>
            <person name="Ohta F."/>
            <person name="Oishi K."/>
            <person name="Rigoutsos I."/>
            <person name="Sano M."/>
            <person name="Sasaki A."/>
            <person name="Sasakura Y."/>
            <person name="Shoguchi E."/>
            <person name="Shin-i T."/>
            <person name="Spagnuolo A."/>
            <person name="Stainier D."/>
            <person name="Suzuki M.M."/>
            <person name="Tassy O."/>
            <person name="Takatori N."/>
            <person name="Tokuoka M."/>
            <person name="Yagi K."/>
            <person name="Yoshizaki F."/>
            <person name="Wada S."/>
            <person name="Zhang C."/>
            <person name="Hyatt P.D."/>
            <person name="Larimer F."/>
            <person name="Detter C."/>
            <person name="Doggett N."/>
            <person name="Glavina T."/>
            <person name="Hawkins T."/>
            <person name="Richardson P."/>
            <person name="Lucas S."/>
            <person name="Kohara Y."/>
            <person name="Levine M."/>
            <person name="Satoh N."/>
            <person name="Rokhsar D.S."/>
        </authorList>
    </citation>
    <scope>NUCLEOTIDE SEQUENCE [LARGE SCALE GENOMIC DNA]</scope>
</reference>
<reference evidence="11" key="2">
    <citation type="submission" date="2025-08" db="UniProtKB">
        <authorList>
            <consortium name="Ensembl"/>
        </authorList>
    </citation>
    <scope>IDENTIFICATION</scope>
</reference>
<keyword evidence="6 10" id="KW-0735">Signal-anchor</keyword>